<dbReference type="SUPFAM" id="SSF55785">
    <property type="entry name" value="PYP-like sensor domain (PAS domain)"/>
    <property type="match status" value="1"/>
</dbReference>
<dbReference type="SMART" id="SM00267">
    <property type="entry name" value="GGDEF"/>
    <property type="match status" value="1"/>
</dbReference>
<dbReference type="InterPro" id="IPR000160">
    <property type="entry name" value="GGDEF_dom"/>
</dbReference>
<feature type="domain" description="GGDEF" evidence="1">
    <location>
        <begin position="338"/>
        <end position="475"/>
    </location>
</feature>
<dbReference type="GO" id="GO:0004674">
    <property type="term" value="F:protein serine/threonine kinase activity"/>
    <property type="evidence" value="ECO:0007669"/>
    <property type="project" value="UniProtKB-EC"/>
</dbReference>
<dbReference type="Gene3D" id="3.30.70.270">
    <property type="match status" value="1"/>
</dbReference>
<evidence type="ECO:0000313" key="2">
    <source>
        <dbReference type="EMBL" id="MBM7472635.1"/>
    </source>
</evidence>
<proteinExistence type="predicted"/>
<sequence length="475" mass="51080">MSNTDAWRELFLRAPCGLVSTDSSGTVTAVNDTFLQMAAASRDDVLGDYLMRRLANGSKLFFETRLMPELRSQGRVQEVALDLLLPDRSILSVFVNAVVDTAADEPLIRFAIFDATGRRNYERELLGARRTAESSEARLRILQRAATQFAAAATEKELGSVLAEAARSATDASQVSVYFVGDPGEGGGRPGELVLAFGDRSSSERLSLADDAPEAETVRLGTPLSCASASEIRERFGARAEALRLARIEAFMALPIVDGSEVVGVLFCGFGRPRTIEPKTVDVLGSLIDQAVVVRQRIALQQLMQFQSLHDALTGLPNRLYLQGMLARVLEPVDSRRRAIGLLFVDLDGFKAINDALGHRGGDLVLREVSSRLTDAVRLGDTVVRLGGDEFLIVCDDVDADSIVGVALRVGEAIRSPLGGSAHGLPLSASIGISLYRGSDDGHATATADVLIRLADEAMYESKRGGKDRHTLVVV</sequence>
<evidence type="ECO:0000259" key="1">
    <source>
        <dbReference type="PROSITE" id="PS50887"/>
    </source>
</evidence>
<dbReference type="SMART" id="SM00065">
    <property type="entry name" value="GAF"/>
    <property type="match status" value="1"/>
</dbReference>
<dbReference type="RefSeq" id="WP_205109531.1">
    <property type="nucleotide sequence ID" value="NZ_BAAAHT010000002.1"/>
</dbReference>
<gene>
    <name evidence="2" type="ORF">JOE66_002269</name>
</gene>
<accession>A0ABS2L6B9</accession>
<dbReference type="SUPFAM" id="SSF55781">
    <property type="entry name" value="GAF domain-like"/>
    <property type="match status" value="1"/>
</dbReference>
<dbReference type="InterPro" id="IPR029016">
    <property type="entry name" value="GAF-like_dom_sf"/>
</dbReference>
<dbReference type="PROSITE" id="PS50887">
    <property type="entry name" value="GGDEF"/>
    <property type="match status" value="1"/>
</dbReference>
<dbReference type="EC" id="2.7.11.1" evidence="2"/>
<keyword evidence="3" id="KW-1185">Reference proteome</keyword>
<dbReference type="InterPro" id="IPR043128">
    <property type="entry name" value="Rev_trsase/Diguanyl_cyclase"/>
</dbReference>
<dbReference type="InterPro" id="IPR000014">
    <property type="entry name" value="PAS"/>
</dbReference>
<keyword evidence="2" id="KW-0808">Transferase</keyword>
<dbReference type="InterPro" id="IPR035965">
    <property type="entry name" value="PAS-like_dom_sf"/>
</dbReference>
<dbReference type="InterPro" id="IPR029787">
    <property type="entry name" value="Nucleotide_cyclase"/>
</dbReference>
<comment type="caution">
    <text evidence="2">The sequence shown here is derived from an EMBL/GenBank/DDBJ whole genome shotgun (WGS) entry which is preliminary data.</text>
</comment>
<dbReference type="PANTHER" id="PTHR46663:SF2">
    <property type="entry name" value="GGDEF DOMAIN-CONTAINING PROTEIN"/>
    <property type="match status" value="1"/>
</dbReference>
<dbReference type="Pfam" id="PF00990">
    <property type="entry name" value="GGDEF"/>
    <property type="match status" value="1"/>
</dbReference>
<dbReference type="CDD" id="cd00130">
    <property type="entry name" value="PAS"/>
    <property type="match status" value="1"/>
</dbReference>
<dbReference type="SUPFAM" id="SSF55073">
    <property type="entry name" value="Nucleotide cyclase"/>
    <property type="match status" value="1"/>
</dbReference>
<dbReference type="Pfam" id="PF13185">
    <property type="entry name" value="GAF_2"/>
    <property type="match status" value="1"/>
</dbReference>
<organism evidence="2 3">
    <name type="scientific">Subtercola frigoramans</name>
    <dbReference type="NCBI Taxonomy" id="120298"/>
    <lineage>
        <taxon>Bacteria</taxon>
        <taxon>Bacillati</taxon>
        <taxon>Actinomycetota</taxon>
        <taxon>Actinomycetes</taxon>
        <taxon>Micrococcales</taxon>
        <taxon>Microbacteriaceae</taxon>
        <taxon>Subtercola</taxon>
    </lineage>
</organism>
<dbReference type="InterPro" id="IPR003018">
    <property type="entry name" value="GAF"/>
</dbReference>
<name>A0ABS2L6B9_9MICO</name>
<dbReference type="NCBIfam" id="TIGR00254">
    <property type="entry name" value="GGDEF"/>
    <property type="match status" value="1"/>
</dbReference>
<evidence type="ECO:0000313" key="3">
    <source>
        <dbReference type="Proteomes" id="UP000776164"/>
    </source>
</evidence>
<dbReference type="Gene3D" id="3.30.450.20">
    <property type="entry name" value="PAS domain"/>
    <property type="match status" value="1"/>
</dbReference>
<dbReference type="InterPro" id="IPR052163">
    <property type="entry name" value="DGC-Regulatory_Protein"/>
</dbReference>
<dbReference type="EMBL" id="JAFBBU010000001">
    <property type="protein sequence ID" value="MBM7472635.1"/>
    <property type="molecule type" value="Genomic_DNA"/>
</dbReference>
<dbReference type="PANTHER" id="PTHR46663">
    <property type="entry name" value="DIGUANYLATE CYCLASE DGCT-RELATED"/>
    <property type="match status" value="1"/>
</dbReference>
<dbReference type="Proteomes" id="UP000776164">
    <property type="component" value="Unassembled WGS sequence"/>
</dbReference>
<dbReference type="Gene3D" id="3.30.450.40">
    <property type="match status" value="1"/>
</dbReference>
<reference evidence="2 3" key="1">
    <citation type="submission" date="2021-01" db="EMBL/GenBank/DDBJ databases">
        <title>Sequencing the genomes of 1000 actinobacteria strains.</title>
        <authorList>
            <person name="Klenk H.-P."/>
        </authorList>
    </citation>
    <scope>NUCLEOTIDE SEQUENCE [LARGE SCALE GENOMIC DNA]</scope>
    <source>
        <strain evidence="2 3">DSM 13057</strain>
    </source>
</reference>
<protein>
    <submittedName>
        <fullName evidence="2">Serine/threonine-protein kinase RsbW</fullName>
        <ecNumber evidence="2">2.7.11.1</ecNumber>
    </submittedName>
</protein>
<dbReference type="CDD" id="cd01949">
    <property type="entry name" value="GGDEF"/>
    <property type="match status" value="1"/>
</dbReference>
<keyword evidence="2" id="KW-0418">Kinase</keyword>